<comment type="caution">
    <text evidence="1">The sequence shown here is derived from an EMBL/GenBank/DDBJ whole genome shotgun (WGS) entry which is preliminary data.</text>
</comment>
<dbReference type="OrthoDB" id="6996061at2"/>
<accession>A0A3M5NWG0</accession>
<reference evidence="1 2" key="1">
    <citation type="submission" date="2018-08" db="EMBL/GenBank/DDBJ databases">
        <title>Recombination of ecologically and evolutionarily significant loci maintains genetic cohesion in the Pseudomonas syringae species complex.</title>
        <authorList>
            <person name="Dillon M."/>
            <person name="Thakur S."/>
            <person name="Almeida R.N.D."/>
            <person name="Weir B.S."/>
            <person name="Guttman D.S."/>
        </authorList>
    </citation>
    <scope>NUCLEOTIDE SEQUENCE [LARGE SCALE GENOMIC DNA]</scope>
    <source>
        <strain evidence="1 2">ICMP 19473</strain>
    </source>
</reference>
<protein>
    <submittedName>
        <fullName evidence="1">Uncharacterized protein</fullName>
    </submittedName>
</protein>
<organism evidence="1 2">
    <name type="scientific">Pseudomonas viridiflava</name>
    <name type="common">Phytomonas viridiflava</name>
    <dbReference type="NCBI Taxonomy" id="33069"/>
    <lineage>
        <taxon>Bacteria</taxon>
        <taxon>Pseudomonadati</taxon>
        <taxon>Pseudomonadota</taxon>
        <taxon>Gammaproteobacteria</taxon>
        <taxon>Pseudomonadales</taxon>
        <taxon>Pseudomonadaceae</taxon>
        <taxon>Pseudomonas</taxon>
    </lineage>
</organism>
<proteinExistence type="predicted"/>
<dbReference type="EMBL" id="RBTP01000076">
    <property type="protein sequence ID" value="RMT76798.1"/>
    <property type="molecule type" value="Genomic_DNA"/>
</dbReference>
<dbReference type="Proteomes" id="UP000273854">
    <property type="component" value="Unassembled WGS sequence"/>
</dbReference>
<gene>
    <name evidence="1" type="ORF">ALP40_04036</name>
</gene>
<evidence type="ECO:0000313" key="1">
    <source>
        <dbReference type="EMBL" id="RMT76798.1"/>
    </source>
</evidence>
<name>A0A3M5NWG0_PSEVI</name>
<dbReference type="RefSeq" id="WP_122210696.1">
    <property type="nucleotide sequence ID" value="NZ_JAAMQQ010000004.1"/>
</dbReference>
<dbReference type="AlphaFoldDB" id="A0A3M5NWG0"/>
<sequence length="171" mass="19233">MTDFNDVDYIRNDLNKMAADQLSKGLLSPEGADLIQHVTNATAASDDDGITVGRFVMPLHGGVNLIRLFVIRGPEGQHILYVPEQPKAPTDRIFHENFDWHRTCMVLGEFLGKPGGLDYMLDLVNDVQREYVADYFEEISRLPSSWSSNAFVLQPVAGETYLHQIQAIVNR</sequence>
<evidence type="ECO:0000313" key="2">
    <source>
        <dbReference type="Proteomes" id="UP000273854"/>
    </source>
</evidence>